<feature type="region of interest" description="Disordered" evidence="1">
    <location>
        <begin position="16"/>
        <end position="50"/>
    </location>
</feature>
<dbReference type="RefSeq" id="WP_394829013.1">
    <property type="nucleotide sequence ID" value="NZ_CP089984.1"/>
</dbReference>
<protein>
    <submittedName>
        <fullName evidence="2">Uncharacterized protein</fullName>
    </submittedName>
</protein>
<keyword evidence="3" id="KW-1185">Reference proteome</keyword>
<organism evidence="2 3">
    <name type="scientific">Pendulispora albinea</name>
    <dbReference type="NCBI Taxonomy" id="2741071"/>
    <lineage>
        <taxon>Bacteria</taxon>
        <taxon>Pseudomonadati</taxon>
        <taxon>Myxococcota</taxon>
        <taxon>Myxococcia</taxon>
        <taxon>Myxococcales</taxon>
        <taxon>Sorangiineae</taxon>
        <taxon>Pendulisporaceae</taxon>
        <taxon>Pendulispora</taxon>
    </lineage>
</organism>
<sequence length="302" mass="32639">MSILSLLVLDVTACSAGSDSGNGSTNGPLDGLPRTVPAAEDAGSDAGTTCQGRPFQQALVVTLPSTYTVAGFTISSWYPAQSEFDFATQQDPRRVFHHAHDEFVNGNLRVDWEDQIYHPEERIVAVARTQRISAITRPGQPREYRVRSGSDGNLTDETYNLPTLGPHSVMTTAARWNTPSTGRTDYYFVRNGAEIYQKQQTSNIWSLAANLAGSGSSNWEGLAASSEESTGGLVLFLKGNLDGGTWGIFEQRWPNALPTSAGPATLVIANTNAVPFGVSDDTCELYASRKNGTNLEVVVFRR</sequence>
<evidence type="ECO:0000313" key="2">
    <source>
        <dbReference type="EMBL" id="WXB19395.1"/>
    </source>
</evidence>
<evidence type="ECO:0000256" key="1">
    <source>
        <dbReference type="SAM" id="MobiDB-lite"/>
    </source>
</evidence>
<dbReference type="EMBL" id="CP089984">
    <property type="protein sequence ID" value="WXB19395.1"/>
    <property type="molecule type" value="Genomic_DNA"/>
</dbReference>
<feature type="compositionally biased region" description="Polar residues" evidence="1">
    <location>
        <begin position="16"/>
        <end position="27"/>
    </location>
</feature>
<dbReference type="Proteomes" id="UP001370348">
    <property type="component" value="Chromosome"/>
</dbReference>
<evidence type="ECO:0000313" key="3">
    <source>
        <dbReference type="Proteomes" id="UP001370348"/>
    </source>
</evidence>
<gene>
    <name evidence="2" type="ORF">LZC94_19460</name>
</gene>
<name>A0ABZ2MA52_9BACT</name>
<proteinExistence type="predicted"/>
<accession>A0ABZ2MA52</accession>
<reference evidence="2 3" key="1">
    <citation type="submission" date="2021-12" db="EMBL/GenBank/DDBJ databases">
        <title>Discovery of the Pendulisporaceae a myxobacterial family with distinct sporulation behavior and unique specialized metabolism.</title>
        <authorList>
            <person name="Garcia R."/>
            <person name="Popoff A."/>
            <person name="Bader C.D."/>
            <person name="Loehr J."/>
            <person name="Walesch S."/>
            <person name="Walt C."/>
            <person name="Boldt J."/>
            <person name="Bunk B."/>
            <person name="Haeckl F.J.F.P.J."/>
            <person name="Gunesch A.P."/>
            <person name="Birkelbach J."/>
            <person name="Nuebel U."/>
            <person name="Pietschmann T."/>
            <person name="Bach T."/>
            <person name="Mueller R."/>
        </authorList>
    </citation>
    <scope>NUCLEOTIDE SEQUENCE [LARGE SCALE GENOMIC DNA]</scope>
    <source>
        <strain evidence="2 3">MSr11954</strain>
    </source>
</reference>